<sequence>MDFFFYITIIVALSFIYGAYEKKKNHDLRKKEIELEHRKLDLQMIDADRDSFDRK</sequence>
<gene>
    <name evidence="1" type="ORF">H0267_06020</name>
</gene>
<protein>
    <recommendedName>
        <fullName evidence="3">Sporulation protein</fullName>
    </recommendedName>
</protein>
<keyword evidence="2" id="KW-1185">Reference proteome</keyword>
<accession>A0A931MUQ0</accession>
<comment type="caution">
    <text evidence="1">The sequence shown here is derived from an EMBL/GenBank/DDBJ whole genome shotgun (WGS) entry which is preliminary data.</text>
</comment>
<dbReference type="RefSeq" id="WP_197316362.1">
    <property type="nucleotide sequence ID" value="NZ_JADZSC010000001.1"/>
</dbReference>
<evidence type="ECO:0008006" key="3">
    <source>
        <dbReference type="Google" id="ProtNLM"/>
    </source>
</evidence>
<evidence type="ECO:0000313" key="2">
    <source>
        <dbReference type="Proteomes" id="UP000614490"/>
    </source>
</evidence>
<evidence type="ECO:0000313" key="1">
    <source>
        <dbReference type="EMBL" id="MBH0229770.1"/>
    </source>
</evidence>
<dbReference type="Proteomes" id="UP000614490">
    <property type="component" value="Unassembled WGS sequence"/>
</dbReference>
<name>A0A931MUQ0_9BACI</name>
<organism evidence="1 2">
    <name type="scientific">Halobacillus yeomjeoni</name>
    <dbReference type="NCBI Taxonomy" id="311194"/>
    <lineage>
        <taxon>Bacteria</taxon>
        <taxon>Bacillati</taxon>
        <taxon>Bacillota</taxon>
        <taxon>Bacilli</taxon>
        <taxon>Bacillales</taxon>
        <taxon>Bacillaceae</taxon>
        <taxon>Halobacillus</taxon>
    </lineage>
</organism>
<dbReference type="AlphaFoldDB" id="A0A931MUQ0"/>
<reference evidence="1 2" key="1">
    <citation type="journal article" date="2005" name="Int. J. Syst. Evol. Microbiol.">
        <title>Halobacillus yeomjeoni sp. nov., isolated from a marine solar saltern in Korea.</title>
        <authorList>
            <person name="Yoon J.H."/>
            <person name="Kang S.J."/>
            <person name="Lee C.H."/>
            <person name="Oh H.W."/>
            <person name="Oh T.K."/>
        </authorList>
    </citation>
    <scope>NUCLEOTIDE SEQUENCE [LARGE SCALE GENOMIC DNA]</scope>
    <source>
        <strain evidence="1 2">KCTC 3957</strain>
    </source>
</reference>
<dbReference type="EMBL" id="JADZSC010000001">
    <property type="protein sequence ID" value="MBH0229770.1"/>
    <property type="molecule type" value="Genomic_DNA"/>
</dbReference>
<proteinExistence type="predicted"/>